<organism evidence="1 2">
    <name type="scientific">Chryseobacterium soldanellicola</name>
    <dbReference type="NCBI Taxonomy" id="311333"/>
    <lineage>
        <taxon>Bacteria</taxon>
        <taxon>Pseudomonadati</taxon>
        <taxon>Bacteroidota</taxon>
        <taxon>Flavobacteriia</taxon>
        <taxon>Flavobacteriales</taxon>
        <taxon>Weeksellaceae</taxon>
        <taxon>Chryseobacterium group</taxon>
        <taxon>Chryseobacterium</taxon>
    </lineage>
</organism>
<name>A0A1H0YXF9_9FLAO</name>
<dbReference type="Proteomes" id="UP000199627">
    <property type="component" value="Unassembled WGS sequence"/>
</dbReference>
<accession>A0A1H0YXF9</accession>
<dbReference type="STRING" id="311333.SAMN05421664_0985"/>
<evidence type="ECO:0000313" key="1">
    <source>
        <dbReference type="EMBL" id="SDQ19780.1"/>
    </source>
</evidence>
<proteinExistence type="predicted"/>
<protein>
    <submittedName>
        <fullName evidence="1">Uncharacterized protein</fullName>
    </submittedName>
</protein>
<dbReference type="EMBL" id="FNKL01000001">
    <property type="protein sequence ID" value="SDQ19780.1"/>
    <property type="molecule type" value="Genomic_DNA"/>
</dbReference>
<dbReference type="RefSeq" id="WP_089754258.1">
    <property type="nucleotide sequence ID" value="NZ_FNKL01000001.1"/>
</dbReference>
<sequence>MKKLSIALFAFCLTTAFGQQKVSDYKYIIVPEKLQTFKNSFGLEGYLERALFAKNYIAVTGTRDAWPDVVRENACSALNADIINDKSLLRNKVILQFKDCNDKVLLESKGMSMIKEYEEGFPDALKDALKQVPISAPVANLPVQKSKVSENNNSTTSTAVVQESKAPAAGKYSNGKVTLQKIQIDNDQFILADANSSVPYATFKASAKKDVFRVKLQNGDSTIGYFENGNIIIEIQQSNGEFSKEVFSAK</sequence>
<reference evidence="2" key="1">
    <citation type="submission" date="2016-10" db="EMBL/GenBank/DDBJ databases">
        <authorList>
            <person name="Varghese N."/>
            <person name="Submissions S."/>
        </authorList>
    </citation>
    <scope>NUCLEOTIDE SEQUENCE [LARGE SCALE GENOMIC DNA]</scope>
    <source>
        <strain evidence="2">DSM 17072</strain>
    </source>
</reference>
<gene>
    <name evidence="1" type="ORF">SAMN05421664_0985</name>
</gene>
<dbReference type="OrthoDB" id="1274006at2"/>
<keyword evidence="2" id="KW-1185">Reference proteome</keyword>
<evidence type="ECO:0000313" key="2">
    <source>
        <dbReference type="Proteomes" id="UP000199627"/>
    </source>
</evidence>
<dbReference type="AlphaFoldDB" id="A0A1H0YXF9"/>